<accession>A0A7J6KE02</accession>
<evidence type="ECO:0000313" key="5">
    <source>
        <dbReference type="Proteomes" id="UP000557509"/>
    </source>
</evidence>
<reference evidence="4 5" key="1">
    <citation type="submission" date="2020-03" db="EMBL/GenBank/DDBJ databases">
        <title>Genome sequence of Toxoplasma gondii RH-88 strain.</title>
        <authorList>
            <person name="Lorenzi H.A."/>
            <person name="Venepally P."/>
            <person name="Rozenberg A."/>
            <person name="Sibley D."/>
        </authorList>
    </citation>
    <scope>NUCLEOTIDE SEQUENCE [LARGE SCALE GENOMIC DNA]</scope>
    <source>
        <strain evidence="4 5">RH-88</strain>
    </source>
</reference>
<dbReference type="GO" id="GO:0072344">
    <property type="term" value="P:rescue of stalled ribosome"/>
    <property type="evidence" value="ECO:0007669"/>
    <property type="project" value="TreeGrafter"/>
</dbReference>
<keyword evidence="2" id="KW-1133">Transmembrane helix</keyword>
<comment type="caution">
    <text evidence="4">The sequence shown here is derived from an EMBL/GenBank/DDBJ whole genome shotgun (WGS) entry which is preliminary data.</text>
</comment>
<protein>
    <recommendedName>
        <fullName evidence="3">NFACT RNA-binding domain-containing protein</fullName>
    </recommendedName>
</protein>
<keyword evidence="2" id="KW-0812">Transmembrane</keyword>
<feature type="transmembrane region" description="Helical" evidence="2">
    <location>
        <begin position="6"/>
        <end position="24"/>
    </location>
</feature>
<gene>
    <name evidence="4" type="ORF">TGRH88_001610</name>
</gene>
<dbReference type="EMBL" id="JAAUHK010000187">
    <property type="protein sequence ID" value="KAF4645675.1"/>
    <property type="molecule type" value="Genomic_DNA"/>
</dbReference>
<dbReference type="Pfam" id="PF05670">
    <property type="entry name" value="NFACT-R_1"/>
    <property type="match status" value="1"/>
</dbReference>
<proteinExistence type="predicted"/>
<evidence type="ECO:0000256" key="1">
    <source>
        <dbReference type="SAM" id="MobiDB-lite"/>
    </source>
</evidence>
<organism evidence="4 5">
    <name type="scientific">Toxoplasma gondii</name>
    <dbReference type="NCBI Taxonomy" id="5811"/>
    <lineage>
        <taxon>Eukaryota</taxon>
        <taxon>Sar</taxon>
        <taxon>Alveolata</taxon>
        <taxon>Apicomplexa</taxon>
        <taxon>Conoidasida</taxon>
        <taxon>Coccidia</taxon>
        <taxon>Eucoccidiorida</taxon>
        <taxon>Eimeriorina</taxon>
        <taxon>Sarcocystidae</taxon>
        <taxon>Toxoplasma</taxon>
    </lineage>
</organism>
<keyword evidence="2" id="KW-0472">Membrane</keyword>
<dbReference type="Proteomes" id="UP000557509">
    <property type="component" value="Unassembled WGS sequence"/>
</dbReference>
<dbReference type="AlphaFoldDB" id="A0A7J6KE02"/>
<dbReference type="GO" id="GO:0043023">
    <property type="term" value="F:ribosomal large subunit binding"/>
    <property type="evidence" value="ECO:0007669"/>
    <property type="project" value="TreeGrafter"/>
</dbReference>
<keyword evidence="5" id="KW-1185">Reference proteome</keyword>
<dbReference type="PANTHER" id="PTHR15239">
    <property type="entry name" value="NUCLEAR EXPORT MEDIATOR FACTOR NEMF"/>
    <property type="match status" value="1"/>
</dbReference>
<sequence length="322" mass="35926">MQDRHGVLILITSIVTTCIMKLHFSNAYAMRHHRPLLLRTANFLFPSAFSTRYTPAWQGTSGPSWTNLQNFVSTGVEATPHRTHFCEISPFLADHCEANKRQRHHLPRAFSILPSQLTAPIVGQHRAELVSCFSNPSSPQSNQRWITTDTGVERGLLTLKIDEDDGNWTTLIIGRTAEQNERVSLVVARPTDLWFHVRDFPGAHVILRGQGCSWKPTKHHMQLAADCACYFSKGRGKSEQMAVTFTTAKNVSKVKGAPVGTVHVASPQTTMGRPSAVEELVKKIMEERVELNNKKKHRPKTTAPSSARAETSQKTTMPQKTG</sequence>
<feature type="region of interest" description="Disordered" evidence="1">
    <location>
        <begin position="289"/>
        <end position="322"/>
    </location>
</feature>
<dbReference type="InterPro" id="IPR051608">
    <property type="entry name" value="RQC_Subunit_NEMF"/>
</dbReference>
<feature type="compositionally biased region" description="Polar residues" evidence="1">
    <location>
        <begin position="302"/>
        <end position="322"/>
    </location>
</feature>
<dbReference type="PANTHER" id="PTHR15239:SF6">
    <property type="entry name" value="RIBOSOME QUALITY CONTROL COMPLEX SUBUNIT NEMF"/>
    <property type="match status" value="1"/>
</dbReference>
<name>A0A7J6KE02_TOXGO</name>
<evidence type="ECO:0000259" key="3">
    <source>
        <dbReference type="Pfam" id="PF05670"/>
    </source>
</evidence>
<evidence type="ECO:0000256" key="2">
    <source>
        <dbReference type="SAM" id="Phobius"/>
    </source>
</evidence>
<evidence type="ECO:0000313" key="4">
    <source>
        <dbReference type="EMBL" id="KAF4645675.1"/>
    </source>
</evidence>
<dbReference type="GO" id="GO:1990112">
    <property type="term" value="C:RQC complex"/>
    <property type="evidence" value="ECO:0007669"/>
    <property type="project" value="TreeGrafter"/>
</dbReference>
<feature type="domain" description="NFACT RNA-binding" evidence="3">
    <location>
        <begin position="169"/>
        <end position="263"/>
    </location>
</feature>
<dbReference type="GO" id="GO:0000049">
    <property type="term" value="F:tRNA binding"/>
    <property type="evidence" value="ECO:0007669"/>
    <property type="project" value="TreeGrafter"/>
</dbReference>
<dbReference type="VEuPathDB" id="ToxoDB:TGME49_222930"/>
<dbReference type="InterPro" id="IPR008532">
    <property type="entry name" value="NFACT_RNA-bd"/>
</dbReference>